<dbReference type="AlphaFoldDB" id="A0A261Y640"/>
<dbReference type="GO" id="GO:0016020">
    <property type="term" value="C:membrane"/>
    <property type="evidence" value="ECO:0007669"/>
    <property type="project" value="UniProtKB-SubCell"/>
</dbReference>
<name>A0A261Y640_9FUNG</name>
<feature type="transmembrane region" description="Helical" evidence="8">
    <location>
        <begin position="618"/>
        <end position="643"/>
    </location>
</feature>
<keyword evidence="5 8" id="KW-1133">Transmembrane helix</keyword>
<evidence type="ECO:0000313" key="12">
    <source>
        <dbReference type="Proteomes" id="UP000242875"/>
    </source>
</evidence>
<keyword evidence="9" id="KW-0732">Signal</keyword>
<proteinExistence type="inferred from homology"/>
<feature type="domain" description="Sodium/calcium exchanger membrane region" evidence="10">
    <location>
        <begin position="556"/>
        <end position="702"/>
    </location>
</feature>
<dbReference type="EMBL" id="MVBO01000007">
    <property type="protein sequence ID" value="OZJ06062.1"/>
    <property type="molecule type" value="Genomic_DNA"/>
</dbReference>
<feature type="transmembrane region" description="Helical" evidence="8">
    <location>
        <begin position="119"/>
        <end position="138"/>
    </location>
</feature>
<sequence>MTIRKQLQRVALLLCCFCVLTLSAGLVPQVSAHSSSHELLSRDAKHCENIHEQQDQCAFVVQECLDYSPGFISYLRIYFCASKVGKVFAFIGMSTWLLFLFGFVGIAAADFFCPNLQTIALSLHLSESIAGVTFLAFGNGSPDLFSTFSAFHAGSGSLAVGELIGAAFFISTIVAGSMAIIKPFQVNSFPFMRDLSFFTASIIIILIIVWDEKIYLFECIILVVFYALYVIAVVFGDYWWSRRTAYRALEQSVRDQYGDDDIETHRLMSSNRRAFVALRRLYRDSNNFSDDENEFEQAYGDLAALYGDGSIDNGSTLDSSAAFAPKMGIRPSLFGAIEFHDVVQSLQRSSVGYAGLDTGTHIDLEDMPDESRPSLDSFTEEDRHVSGEEFGGLRIGGGRLQGYITRAAEFLHFSESDAKHMTKALFPSMQRWRHKTVAGRISSIVAIPILLALTLTLPVVHDDSTSIPPPDSLADQNGDMMQTPQRRSKQKYWNKWLVALQMSLGMVWLGFVLQSTGAIPRLAILWFALSGLGSSILVIVSTNTAQPPIWHKFLCFVGFGIAISWIYVVASEVVGVLQTFGIVLNISDAILGLTIFAMGNCMGDLVADITMAKMGFPLMAMSAVFGTPMLNILIGIGISALIMTSSSGEPFPVKLSPVILISAGSLLLCLCSSLVLMPRMDYRIDRRFGLAWALLFVVTQVVNIIVEAVTA</sequence>
<reference evidence="11 12" key="1">
    <citation type="journal article" date="2017" name="Mycologia">
        <title>Bifiguratus adelaidae, gen. et sp. nov., a new member of Mucoromycotina in endophytic and soil-dwelling habitats.</title>
        <authorList>
            <person name="Torres-Cruz T.J."/>
            <person name="Billingsley Tobias T.L."/>
            <person name="Almatruk M."/>
            <person name="Hesse C."/>
            <person name="Kuske C.R."/>
            <person name="Desiro A."/>
            <person name="Benucci G.M."/>
            <person name="Bonito G."/>
            <person name="Stajich J.E."/>
            <person name="Dunlap C."/>
            <person name="Arnold A.E."/>
            <person name="Porras-Alfaro A."/>
        </authorList>
    </citation>
    <scope>NUCLEOTIDE SEQUENCE [LARGE SCALE GENOMIC DNA]</scope>
    <source>
        <strain evidence="11 12">AZ0501</strain>
    </source>
</reference>
<keyword evidence="12" id="KW-1185">Reference proteome</keyword>
<feature type="signal peptide" evidence="9">
    <location>
        <begin position="1"/>
        <end position="32"/>
    </location>
</feature>
<dbReference type="GO" id="GO:0006874">
    <property type="term" value="P:intracellular calcium ion homeostasis"/>
    <property type="evidence" value="ECO:0007669"/>
    <property type="project" value="TreeGrafter"/>
</dbReference>
<feature type="transmembrane region" description="Helical" evidence="8">
    <location>
        <begin position="519"/>
        <end position="541"/>
    </location>
</feature>
<feature type="region of interest" description="Disordered" evidence="7">
    <location>
        <begin position="362"/>
        <end position="383"/>
    </location>
</feature>
<comment type="subcellular location">
    <subcellularLocation>
        <location evidence="1">Membrane</location>
        <topology evidence="1">Multi-pass membrane protein</topology>
    </subcellularLocation>
</comment>
<accession>A0A261Y640</accession>
<organism evidence="11 12">
    <name type="scientific">Bifiguratus adelaidae</name>
    <dbReference type="NCBI Taxonomy" id="1938954"/>
    <lineage>
        <taxon>Eukaryota</taxon>
        <taxon>Fungi</taxon>
        <taxon>Fungi incertae sedis</taxon>
        <taxon>Mucoromycota</taxon>
        <taxon>Mucoromycotina</taxon>
        <taxon>Endogonomycetes</taxon>
        <taxon>Endogonales</taxon>
        <taxon>Endogonales incertae sedis</taxon>
        <taxon>Bifiguratus</taxon>
    </lineage>
</organism>
<dbReference type="PANTHER" id="PTHR12266">
    <property type="entry name" value="NA+/CA2+ K+ INDEPENDENT EXCHANGER"/>
    <property type="match status" value="1"/>
</dbReference>
<dbReference type="Gene3D" id="1.20.1420.30">
    <property type="entry name" value="NCX, central ion-binding region"/>
    <property type="match status" value="2"/>
</dbReference>
<comment type="similarity">
    <text evidence="2">Belongs to the Ca(2+):cation antiporter (CaCA) (TC 2.A.19) family.</text>
</comment>
<feature type="transmembrane region" description="Helical" evidence="8">
    <location>
        <begin position="655"/>
        <end position="676"/>
    </location>
</feature>
<feature type="transmembrane region" description="Helical" evidence="8">
    <location>
        <begin position="87"/>
        <end position="112"/>
    </location>
</feature>
<evidence type="ECO:0000256" key="8">
    <source>
        <dbReference type="SAM" id="Phobius"/>
    </source>
</evidence>
<evidence type="ECO:0000256" key="9">
    <source>
        <dbReference type="SAM" id="SignalP"/>
    </source>
</evidence>
<evidence type="ECO:0000256" key="7">
    <source>
        <dbReference type="SAM" id="MobiDB-lite"/>
    </source>
</evidence>
<evidence type="ECO:0000259" key="10">
    <source>
        <dbReference type="Pfam" id="PF01699"/>
    </source>
</evidence>
<dbReference type="OrthoDB" id="407410at2759"/>
<protein>
    <recommendedName>
        <fullName evidence="10">Sodium/calcium exchanger membrane region domain-containing protein</fullName>
    </recommendedName>
</protein>
<feature type="transmembrane region" description="Helical" evidence="8">
    <location>
        <begin position="553"/>
        <end position="570"/>
    </location>
</feature>
<keyword evidence="4 8" id="KW-0812">Transmembrane</keyword>
<dbReference type="InterPro" id="IPR044880">
    <property type="entry name" value="NCX_ion-bd_dom_sf"/>
</dbReference>
<keyword evidence="3" id="KW-0813">Transport</keyword>
<feature type="transmembrane region" description="Helical" evidence="8">
    <location>
        <begin position="688"/>
        <end position="706"/>
    </location>
</feature>
<comment type="caution">
    <text evidence="11">The sequence shown here is derived from an EMBL/GenBank/DDBJ whole genome shotgun (WGS) entry which is preliminary data.</text>
</comment>
<evidence type="ECO:0000256" key="6">
    <source>
        <dbReference type="ARBA" id="ARBA00023136"/>
    </source>
</evidence>
<feature type="domain" description="Sodium/calcium exchanger membrane region" evidence="10">
    <location>
        <begin position="94"/>
        <end position="234"/>
    </location>
</feature>
<feature type="transmembrane region" description="Helical" evidence="8">
    <location>
        <begin position="496"/>
        <end position="513"/>
    </location>
</feature>
<evidence type="ECO:0000256" key="5">
    <source>
        <dbReference type="ARBA" id="ARBA00022989"/>
    </source>
</evidence>
<evidence type="ECO:0000313" key="11">
    <source>
        <dbReference type="EMBL" id="OZJ06062.1"/>
    </source>
</evidence>
<feature type="transmembrane region" description="Helical" evidence="8">
    <location>
        <begin position="191"/>
        <end position="209"/>
    </location>
</feature>
<feature type="chain" id="PRO_5012017605" description="Sodium/calcium exchanger membrane region domain-containing protein" evidence="9">
    <location>
        <begin position="33"/>
        <end position="711"/>
    </location>
</feature>
<gene>
    <name evidence="11" type="ORF">BZG36_01081</name>
</gene>
<evidence type="ECO:0000256" key="2">
    <source>
        <dbReference type="ARBA" id="ARBA00008170"/>
    </source>
</evidence>
<feature type="transmembrane region" description="Helical" evidence="8">
    <location>
        <begin position="158"/>
        <end position="179"/>
    </location>
</feature>
<evidence type="ECO:0000256" key="4">
    <source>
        <dbReference type="ARBA" id="ARBA00022692"/>
    </source>
</evidence>
<feature type="transmembrane region" description="Helical" evidence="8">
    <location>
        <begin position="215"/>
        <end position="240"/>
    </location>
</feature>
<feature type="transmembrane region" description="Helical" evidence="8">
    <location>
        <begin position="576"/>
        <end position="597"/>
    </location>
</feature>
<dbReference type="GO" id="GO:0008324">
    <property type="term" value="F:monoatomic cation transmembrane transporter activity"/>
    <property type="evidence" value="ECO:0007669"/>
    <property type="project" value="TreeGrafter"/>
</dbReference>
<keyword evidence="6 8" id="KW-0472">Membrane</keyword>
<dbReference type="PANTHER" id="PTHR12266:SF0">
    <property type="entry name" value="MITOCHONDRIAL SODIUM_CALCIUM EXCHANGER PROTEIN"/>
    <property type="match status" value="1"/>
</dbReference>
<dbReference type="InterPro" id="IPR051359">
    <property type="entry name" value="CaCA_antiporter"/>
</dbReference>
<evidence type="ECO:0000256" key="3">
    <source>
        <dbReference type="ARBA" id="ARBA00022448"/>
    </source>
</evidence>
<feature type="compositionally biased region" description="Basic and acidic residues" evidence="7">
    <location>
        <begin position="362"/>
        <end position="373"/>
    </location>
</feature>
<dbReference type="InterPro" id="IPR004837">
    <property type="entry name" value="NaCa_Exmemb"/>
</dbReference>
<dbReference type="Proteomes" id="UP000242875">
    <property type="component" value="Unassembled WGS sequence"/>
</dbReference>
<evidence type="ECO:0000256" key="1">
    <source>
        <dbReference type="ARBA" id="ARBA00004141"/>
    </source>
</evidence>
<dbReference type="Pfam" id="PF01699">
    <property type="entry name" value="Na_Ca_ex"/>
    <property type="match status" value="2"/>
</dbReference>